<name>A0ABP7TQ49_9BACT</name>
<evidence type="ECO:0000259" key="3">
    <source>
        <dbReference type="Pfam" id="PF00156"/>
    </source>
</evidence>
<accession>A0ABP7TQ49</accession>
<evidence type="ECO:0000256" key="2">
    <source>
        <dbReference type="ARBA" id="ARBA00049402"/>
    </source>
</evidence>
<gene>
    <name evidence="4" type="primary">hpt</name>
    <name evidence="4" type="ORF">GCM10022409_12210</name>
</gene>
<dbReference type="GO" id="GO:0016757">
    <property type="term" value="F:glycosyltransferase activity"/>
    <property type="evidence" value="ECO:0007669"/>
    <property type="project" value="UniProtKB-KW"/>
</dbReference>
<dbReference type="SUPFAM" id="SSF53271">
    <property type="entry name" value="PRTase-like"/>
    <property type="match status" value="1"/>
</dbReference>
<comment type="caution">
    <text evidence="4">The sequence shown here is derived from an EMBL/GenBank/DDBJ whole genome shotgun (WGS) entry which is preliminary data.</text>
</comment>
<dbReference type="InterPro" id="IPR050408">
    <property type="entry name" value="HGPRT"/>
</dbReference>
<keyword evidence="4" id="KW-0808">Transferase</keyword>
<dbReference type="InterPro" id="IPR000836">
    <property type="entry name" value="PRTase_dom"/>
</dbReference>
<proteinExistence type="predicted"/>
<feature type="domain" description="Phosphoribosyltransferase" evidence="3">
    <location>
        <begin position="33"/>
        <end position="178"/>
    </location>
</feature>
<evidence type="ECO:0000313" key="4">
    <source>
        <dbReference type="EMBL" id="GAA4029545.1"/>
    </source>
</evidence>
<evidence type="ECO:0000313" key="5">
    <source>
        <dbReference type="Proteomes" id="UP001501469"/>
    </source>
</evidence>
<evidence type="ECO:0000256" key="1">
    <source>
        <dbReference type="ARBA" id="ARBA00048811"/>
    </source>
</evidence>
<keyword evidence="5" id="KW-1185">Reference proteome</keyword>
<reference evidence="5" key="1">
    <citation type="journal article" date="2019" name="Int. J. Syst. Evol. Microbiol.">
        <title>The Global Catalogue of Microorganisms (GCM) 10K type strain sequencing project: providing services to taxonomists for standard genome sequencing and annotation.</title>
        <authorList>
            <consortium name="The Broad Institute Genomics Platform"/>
            <consortium name="The Broad Institute Genome Sequencing Center for Infectious Disease"/>
            <person name="Wu L."/>
            <person name="Ma J."/>
        </authorList>
    </citation>
    <scope>NUCLEOTIDE SEQUENCE [LARGE SCALE GENOMIC DNA]</scope>
    <source>
        <strain evidence="5">JCM 17225</strain>
    </source>
</reference>
<comment type="catalytic activity">
    <reaction evidence="1">
        <text>GMP + diphosphate = guanine + 5-phospho-alpha-D-ribose 1-diphosphate</text>
        <dbReference type="Rhea" id="RHEA:25424"/>
        <dbReference type="ChEBI" id="CHEBI:16235"/>
        <dbReference type="ChEBI" id="CHEBI:33019"/>
        <dbReference type="ChEBI" id="CHEBI:58017"/>
        <dbReference type="ChEBI" id="CHEBI:58115"/>
        <dbReference type="EC" id="2.4.2.8"/>
    </reaction>
    <physiologicalReaction direction="right-to-left" evidence="1">
        <dbReference type="Rhea" id="RHEA:25426"/>
    </physiologicalReaction>
</comment>
<dbReference type="CDD" id="cd06223">
    <property type="entry name" value="PRTases_typeI"/>
    <property type="match status" value="1"/>
</dbReference>
<dbReference type="Gene3D" id="3.40.50.2020">
    <property type="match status" value="1"/>
</dbReference>
<protein>
    <submittedName>
        <fullName evidence="4">Hypoxanthine phosphoribosyltransferase</fullName>
    </submittedName>
</protein>
<dbReference type="Pfam" id="PF00156">
    <property type="entry name" value="Pribosyltran"/>
    <property type="match status" value="1"/>
</dbReference>
<dbReference type="PANTHER" id="PTHR43340">
    <property type="entry name" value="HYPOXANTHINE-GUANINE PHOSPHORIBOSYLTRANSFERASE"/>
    <property type="match status" value="1"/>
</dbReference>
<keyword evidence="4" id="KW-0328">Glycosyltransferase</keyword>
<dbReference type="Proteomes" id="UP001501469">
    <property type="component" value="Unassembled WGS sequence"/>
</dbReference>
<dbReference type="EMBL" id="BAABDK010000010">
    <property type="protein sequence ID" value="GAA4029545.1"/>
    <property type="molecule type" value="Genomic_DNA"/>
</dbReference>
<comment type="catalytic activity">
    <reaction evidence="2">
        <text>IMP + diphosphate = hypoxanthine + 5-phospho-alpha-D-ribose 1-diphosphate</text>
        <dbReference type="Rhea" id="RHEA:17973"/>
        <dbReference type="ChEBI" id="CHEBI:17368"/>
        <dbReference type="ChEBI" id="CHEBI:33019"/>
        <dbReference type="ChEBI" id="CHEBI:58017"/>
        <dbReference type="ChEBI" id="CHEBI:58053"/>
        <dbReference type="EC" id="2.4.2.8"/>
    </reaction>
    <physiologicalReaction direction="right-to-left" evidence="2">
        <dbReference type="Rhea" id="RHEA:17975"/>
    </physiologicalReaction>
</comment>
<dbReference type="InterPro" id="IPR029057">
    <property type="entry name" value="PRTase-like"/>
</dbReference>
<sequence>MISFAAPLHPSRRMGHANVTIHDKEFRPYLSATQLDEAVVGLAARLSADYAGRQPLFVVVLTGGFMFASDLLKHYQGECEIVFIRVASYEGTSSTGVVQEVLGLREEVQGRDIILVEDIVDTGTTMHHLLPTLQSKGPASVEIATLFFKPESLRHELNIRYVAKEIPNDFVVGYGLDYDGLGRNLPDVYVAV</sequence>
<dbReference type="PANTHER" id="PTHR43340:SF1">
    <property type="entry name" value="HYPOXANTHINE PHOSPHORIBOSYLTRANSFERASE"/>
    <property type="match status" value="1"/>
</dbReference>
<organism evidence="4 5">
    <name type="scientific">Hymenobacter glaciei</name>
    <dbReference type="NCBI Taxonomy" id="877209"/>
    <lineage>
        <taxon>Bacteria</taxon>
        <taxon>Pseudomonadati</taxon>
        <taxon>Bacteroidota</taxon>
        <taxon>Cytophagia</taxon>
        <taxon>Cytophagales</taxon>
        <taxon>Hymenobacteraceae</taxon>
        <taxon>Hymenobacter</taxon>
    </lineage>
</organism>